<dbReference type="InterPro" id="IPR036236">
    <property type="entry name" value="Znf_C2H2_sf"/>
</dbReference>
<dbReference type="PANTHER" id="PTHR23057:SF0">
    <property type="entry name" value="JUXTAPOSED WITH ANOTHER ZINC FINGER PROTEIN 1"/>
    <property type="match status" value="1"/>
</dbReference>
<dbReference type="SMART" id="SM00355">
    <property type="entry name" value="ZnF_C2H2"/>
    <property type="match status" value="2"/>
</dbReference>
<dbReference type="SUPFAM" id="SSF57667">
    <property type="entry name" value="beta-beta-alpha zinc fingers"/>
    <property type="match status" value="1"/>
</dbReference>
<organism evidence="8 9">
    <name type="scientific">Puccinia triticina</name>
    <dbReference type="NCBI Taxonomy" id="208348"/>
    <lineage>
        <taxon>Eukaryota</taxon>
        <taxon>Fungi</taxon>
        <taxon>Dikarya</taxon>
        <taxon>Basidiomycota</taxon>
        <taxon>Pucciniomycotina</taxon>
        <taxon>Pucciniomycetes</taxon>
        <taxon>Pucciniales</taxon>
        <taxon>Pucciniaceae</taxon>
        <taxon>Puccinia</taxon>
    </lineage>
</organism>
<evidence type="ECO:0000313" key="8">
    <source>
        <dbReference type="EMBL" id="WAQ88798.1"/>
    </source>
</evidence>
<protein>
    <recommendedName>
        <fullName evidence="7">C2H2-type domain-containing protein</fullName>
    </recommendedName>
</protein>
<keyword evidence="3 5" id="KW-0863">Zinc-finger</keyword>
<dbReference type="GeneID" id="77801267"/>
<feature type="region of interest" description="Disordered" evidence="6">
    <location>
        <begin position="584"/>
        <end position="624"/>
    </location>
</feature>
<feature type="compositionally biased region" description="Pro residues" evidence="6">
    <location>
        <begin position="419"/>
        <end position="431"/>
    </location>
</feature>
<keyword evidence="9" id="KW-1185">Reference proteome</keyword>
<evidence type="ECO:0000256" key="3">
    <source>
        <dbReference type="ARBA" id="ARBA00022771"/>
    </source>
</evidence>
<feature type="domain" description="C2H2-type" evidence="7">
    <location>
        <begin position="487"/>
        <end position="517"/>
    </location>
</feature>
<dbReference type="Gene3D" id="3.30.160.60">
    <property type="entry name" value="Classic Zinc Finger"/>
    <property type="match status" value="1"/>
</dbReference>
<dbReference type="PROSITE" id="PS50157">
    <property type="entry name" value="ZINC_FINGER_C2H2_2"/>
    <property type="match status" value="1"/>
</dbReference>
<feature type="region of interest" description="Disordered" evidence="6">
    <location>
        <begin position="363"/>
        <end position="431"/>
    </location>
</feature>
<sequence>MVNSSPDTPLSFSVSLVRRASVQSRLREGGPKNSNHYNLKRFSQDFSQPSPNGLLCTLEEFQTSSNKLQDTTTWGSDGRGEVMHDNSSDDTTWLTRPSSRASVNHLTWNLPNTRFCVAKDQSDRRSVANPSRVVSFVAPESRLSISSIYSHTTESSLTLELTDEMASPPVRHLSAARDIDIRSRGQYGEEQAIAKDQKSRTRPLKQCLRRAKQSTWLDKAGKRLHSFLHKGQASPPSQLSIMPHAVITAMALKTCSQVSDTNTPVVPGSWCSPAHFASHFFQQPSSSFHPGSFTSPSSFGASSLARMESTFCKNFVCCSIPLDDLHDLLEHYEQAHVHQSPAQNLNSDASTPSRPDLVVFEDEDEWSGTESASTNPSRRAGFDRSHSPPDHNQCPLSHWANDGFGIPPSLLDGQAQPGRNPPTDPTEQPPQPLVMMMIDADEDGASSIDSDRINTSLDSARTRSKPAAKRRLAAEQRDWEAAREKPFKCTVPGCEKAYKQPNGLKYHKTHGHCAQKTLSAEDESKAFVCHDAVCGKRYKNINGLRYHYQHTGPHGRTGLHLLSLGHHPSGPALNLSSLVGTNNHPHRHPLLTSSTASSCISSSQDGGSVDGLASTDSMDVSMDD</sequence>
<dbReference type="Proteomes" id="UP001164743">
    <property type="component" value="Chromosome 10A"/>
</dbReference>
<evidence type="ECO:0000259" key="7">
    <source>
        <dbReference type="PROSITE" id="PS50157"/>
    </source>
</evidence>
<keyword evidence="1" id="KW-0479">Metal-binding</keyword>
<gene>
    <name evidence="8" type="ORF">PtA15_10A217</name>
</gene>
<feature type="compositionally biased region" description="Basic and acidic residues" evidence="6">
    <location>
        <begin position="78"/>
        <end position="87"/>
    </location>
</feature>
<feature type="compositionally biased region" description="Polar residues" evidence="6">
    <location>
        <begin position="368"/>
        <end position="377"/>
    </location>
</feature>
<accession>A0ABY7CWS4</accession>
<evidence type="ECO:0000313" key="9">
    <source>
        <dbReference type="Proteomes" id="UP001164743"/>
    </source>
</evidence>
<dbReference type="RefSeq" id="XP_053024353.1">
    <property type="nucleotide sequence ID" value="XM_053160372.1"/>
</dbReference>
<feature type="region of interest" description="Disordered" evidence="6">
    <location>
        <begin position="67"/>
        <end position="96"/>
    </location>
</feature>
<feature type="compositionally biased region" description="Basic and acidic residues" evidence="6">
    <location>
        <begin position="380"/>
        <end position="389"/>
    </location>
</feature>
<feature type="compositionally biased region" description="Low complexity" evidence="6">
    <location>
        <begin position="593"/>
        <end position="607"/>
    </location>
</feature>
<reference evidence="8" key="1">
    <citation type="submission" date="2022-10" db="EMBL/GenBank/DDBJ databases">
        <title>Puccinia triticina Genome sequencing and assembly.</title>
        <authorList>
            <person name="Li C."/>
        </authorList>
    </citation>
    <scope>NUCLEOTIDE SEQUENCE</scope>
    <source>
        <strain evidence="8">Pt15</strain>
    </source>
</reference>
<dbReference type="InterPro" id="IPR051580">
    <property type="entry name" value="ZnF-Chromatin_assoc"/>
</dbReference>
<evidence type="ECO:0000256" key="5">
    <source>
        <dbReference type="PROSITE-ProRule" id="PRU00042"/>
    </source>
</evidence>
<evidence type="ECO:0000256" key="1">
    <source>
        <dbReference type="ARBA" id="ARBA00022723"/>
    </source>
</evidence>
<keyword evidence="2" id="KW-0677">Repeat</keyword>
<proteinExistence type="predicted"/>
<dbReference type="PANTHER" id="PTHR23057">
    <property type="entry name" value="JUXTAPOSED WITH ANOTHER ZINC FINGER PROTEIN 1"/>
    <property type="match status" value="1"/>
</dbReference>
<keyword evidence="4" id="KW-0862">Zinc</keyword>
<dbReference type="PROSITE" id="PS00028">
    <property type="entry name" value="ZINC_FINGER_C2H2_1"/>
    <property type="match status" value="1"/>
</dbReference>
<name>A0ABY7CWS4_9BASI</name>
<dbReference type="InterPro" id="IPR013087">
    <property type="entry name" value="Znf_C2H2_type"/>
</dbReference>
<evidence type="ECO:0000256" key="2">
    <source>
        <dbReference type="ARBA" id="ARBA00022737"/>
    </source>
</evidence>
<dbReference type="EMBL" id="CP110430">
    <property type="protein sequence ID" value="WAQ88798.1"/>
    <property type="molecule type" value="Genomic_DNA"/>
</dbReference>
<evidence type="ECO:0000256" key="4">
    <source>
        <dbReference type="ARBA" id="ARBA00022833"/>
    </source>
</evidence>
<evidence type="ECO:0000256" key="6">
    <source>
        <dbReference type="SAM" id="MobiDB-lite"/>
    </source>
</evidence>